<accession>A0A2M7G8Z5</accession>
<proteinExistence type="predicted"/>
<name>A0A2M7G8Z5_9BACT</name>
<evidence type="ECO:0008006" key="4">
    <source>
        <dbReference type="Google" id="ProtNLM"/>
    </source>
</evidence>
<dbReference type="PANTHER" id="PTHR48174:SF5">
    <property type="entry name" value="VACUOLAR PROTEIN SORTING-ASSOCIATED PROTEIN 62"/>
    <property type="match status" value="1"/>
</dbReference>
<dbReference type="EMBL" id="PFFQ01000012">
    <property type="protein sequence ID" value="PIW18586.1"/>
    <property type="molecule type" value="Genomic_DNA"/>
</dbReference>
<gene>
    <name evidence="2" type="ORF">COW36_04660</name>
</gene>
<dbReference type="Pfam" id="PF06101">
    <property type="entry name" value="Vps62"/>
    <property type="match status" value="1"/>
</dbReference>
<evidence type="ECO:0000313" key="2">
    <source>
        <dbReference type="EMBL" id="PIW18586.1"/>
    </source>
</evidence>
<evidence type="ECO:0000256" key="1">
    <source>
        <dbReference type="SAM" id="SignalP"/>
    </source>
</evidence>
<feature type="chain" id="PRO_5014941454" description="DUF3048 domain-containing protein" evidence="1">
    <location>
        <begin position="26"/>
        <end position="361"/>
    </location>
</feature>
<keyword evidence="1" id="KW-0732">Signal</keyword>
<evidence type="ECO:0000313" key="3">
    <source>
        <dbReference type="Proteomes" id="UP000231019"/>
    </source>
</evidence>
<protein>
    <recommendedName>
        <fullName evidence="4">DUF3048 domain-containing protein</fullName>
    </recommendedName>
</protein>
<sequence length="361" mass="40526">MGRARPLLKLLISAALLSSCGRVPSLPAVPQPQPSAPTETPAPLPDLDLPLPDLPFYPPGSQAMEKIYAPIVILDSREPSPLTSVEAHMRVGVSLQGDFSKKSITVEPLVQGPELSKYAQPVLNRFGQDYLLFLNARRQRAAFQNTVYVNKTENGAFTYLQYWFFYSYNDTKMLGGPPGGIVQKCGNHEADWEHMSLRINTQIFQKARTEQDYLNAIDDIYLSQHTRFQHLDRKWFRQGQLAFQGTHVQVYPANGSHATYPRPGRYFMQNLAGFKTYDINDGLGQKIDTSQGNLANIREQPWFSYGGRWGAINHDVCNLVEAVSPASNDGPYGPGHGDQPYWFYQSDWYGVNRPVVTPVNG</sequence>
<feature type="signal peptide" evidence="1">
    <location>
        <begin position="1"/>
        <end position="25"/>
    </location>
</feature>
<reference evidence="2 3" key="1">
    <citation type="submission" date="2017-09" db="EMBL/GenBank/DDBJ databases">
        <title>Depth-based differentiation of microbial function through sediment-hosted aquifers and enrichment of novel symbionts in the deep terrestrial subsurface.</title>
        <authorList>
            <person name="Probst A.J."/>
            <person name="Ladd B."/>
            <person name="Jarett J.K."/>
            <person name="Geller-Mcgrath D.E."/>
            <person name="Sieber C.M."/>
            <person name="Emerson J.B."/>
            <person name="Anantharaman K."/>
            <person name="Thomas B.C."/>
            <person name="Malmstrom R."/>
            <person name="Stieglmeier M."/>
            <person name="Klingl A."/>
            <person name="Woyke T."/>
            <person name="Ryan C.M."/>
            <person name="Banfield J.F."/>
        </authorList>
    </citation>
    <scope>NUCLEOTIDE SEQUENCE [LARGE SCALE GENOMIC DNA]</scope>
    <source>
        <strain evidence="2">CG17_big_fil_post_rev_8_21_14_2_50_48_46</strain>
    </source>
</reference>
<dbReference type="Proteomes" id="UP000231019">
    <property type="component" value="Unassembled WGS sequence"/>
</dbReference>
<dbReference type="AlphaFoldDB" id="A0A2M7G8Z5"/>
<dbReference type="PROSITE" id="PS51257">
    <property type="entry name" value="PROKAR_LIPOPROTEIN"/>
    <property type="match status" value="1"/>
</dbReference>
<organism evidence="2 3">
    <name type="scientific">bacterium (Candidatus Blackallbacteria) CG17_big_fil_post_rev_8_21_14_2_50_48_46</name>
    <dbReference type="NCBI Taxonomy" id="2014261"/>
    <lineage>
        <taxon>Bacteria</taxon>
        <taxon>Candidatus Blackallbacteria</taxon>
    </lineage>
</organism>
<dbReference type="PANTHER" id="PTHR48174">
    <property type="entry name" value="DUF946 FAMILY PROTEIN"/>
    <property type="match status" value="1"/>
</dbReference>
<dbReference type="InterPro" id="IPR009291">
    <property type="entry name" value="Vps62"/>
</dbReference>
<comment type="caution">
    <text evidence="2">The sequence shown here is derived from an EMBL/GenBank/DDBJ whole genome shotgun (WGS) entry which is preliminary data.</text>
</comment>